<dbReference type="EMBL" id="OX465081">
    <property type="protein sequence ID" value="CAI9287184.1"/>
    <property type="molecule type" value="Genomic_DNA"/>
</dbReference>
<reference evidence="2" key="1">
    <citation type="submission" date="2023-04" db="EMBL/GenBank/DDBJ databases">
        <authorList>
            <person name="Vijverberg K."/>
            <person name="Xiong W."/>
            <person name="Schranz E."/>
        </authorList>
    </citation>
    <scope>NUCLEOTIDE SEQUENCE</scope>
</reference>
<evidence type="ECO:0000313" key="2">
    <source>
        <dbReference type="EMBL" id="CAI9287184.1"/>
    </source>
</evidence>
<organism evidence="2 3">
    <name type="scientific">Lactuca saligna</name>
    <name type="common">Willowleaf lettuce</name>
    <dbReference type="NCBI Taxonomy" id="75948"/>
    <lineage>
        <taxon>Eukaryota</taxon>
        <taxon>Viridiplantae</taxon>
        <taxon>Streptophyta</taxon>
        <taxon>Embryophyta</taxon>
        <taxon>Tracheophyta</taxon>
        <taxon>Spermatophyta</taxon>
        <taxon>Magnoliopsida</taxon>
        <taxon>eudicotyledons</taxon>
        <taxon>Gunneridae</taxon>
        <taxon>Pentapetalae</taxon>
        <taxon>asterids</taxon>
        <taxon>campanulids</taxon>
        <taxon>Asterales</taxon>
        <taxon>Asteraceae</taxon>
        <taxon>Cichorioideae</taxon>
        <taxon>Cichorieae</taxon>
        <taxon>Lactucinae</taxon>
        <taxon>Lactuca</taxon>
    </lineage>
</organism>
<dbReference type="PANTHER" id="PTHR38386">
    <property type="entry name" value="OS05G0426900 PROTEIN"/>
    <property type="match status" value="1"/>
</dbReference>
<protein>
    <submittedName>
        <fullName evidence="2">Uncharacterized protein</fullName>
    </submittedName>
</protein>
<dbReference type="Proteomes" id="UP001177003">
    <property type="component" value="Chromosome 5"/>
</dbReference>
<name>A0AA36E8K1_LACSI</name>
<accession>A0AA36E8K1</accession>
<evidence type="ECO:0000256" key="1">
    <source>
        <dbReference type="SAM" id="MobiDB-lite"/>
    </source>
</evidence>
<dbReference type="PANTHER" id="PTHR38386:SF6">
    <property type="entry name" value="OS05G0426900 PROTEIN"/>
    <property type="match status" value="1"/>
</dbReference>
<keyword evidence="3" id="KW-1185">Reference proteome</keyword>
<dbReference type="AlphaFoldDB" id="A0AA36E8K1"/>
<feature type="region of interest" description="Disordered" evidence="1">
    <location>
        <begin position="41"/>
        <end position="70"/>
    </location>
</feature>
<proteinExistence type="predicted"/>
<evidence type="ECO:0000313" key="3">
    <source>
        <dbReference type="Proteomes" id="UP001177003"/>
    </source>
</evidence>
<sequence>MNGYSKIKLMNRSNKSRSMDFTDQTILTPRIQKPISINKSTITTTHQQPKKPDRYNDDDDDYKQYSGNHQEEDANFPMKMLTRNRSVASGGTTANANGTSTLSSRFKIEKQNSTGRALQTAVTRAFSIRRSSSVSERYARIHDQYANPLDDVDHFEAQEQERGEDLHMGIFKKKKSRGSILKTYFVYQ</sequence>
<gene>
    <name evidence="2" type="ORF">LSALG_LOCUS26562</name>
</gene>